<gene>
    <name evidence="5" type="ORF">J2S75_002103</name>
    <name evidence="6" type="ORF">K9D25_12345</name>
</gene>
<reference evidence="6" key="1">
    <citation type="submission" date="2021-09" db="EMBL/GenBank/DDBJ databases">
        <title>Network and meta-omics reveal the key degrader and cooperation patterns in an efficient 1,4-dioxane-degrading microbial community.</title>
        <authorList>
            <person name="Dai C."/>
        </authorList>
    </citation>
    <scope>NUCLEOTIDE SEQUENCE</scope>
    <source>
        <strain evidence="6">ZM13</strain>
    </source>
</reference>
<protein>
    <submittedName>
        <fullName evidence="5">DNA-binding HxlR family transcriptional regulator</fullName>
    </submittedName>
    <submittedName>
        <fullName evidence="6">Helix-turn-helix transcriptional regulator</fullName>
    </submittedName>
</protein>
<dbReference type="RefSeq" id="WP_244375545.1">
    <property type="nucleotide sequence ID" value="NZ_CP083239.1"/>
</dbReference>
<dbReference type="SUPFAM" id="SSF46785">
    <property type="entry name" value="Winged helix' DNA-binding domain"/>
    <property type="match status" value="1"/>
</dbReference>
<dbReference type="PROSITE" id="PS51118">
    <property type="entry name" value="HTH_HXLR"/>
    <property type="match status" value="1"/>
</dbReference>
<evidence type="ECO:0000313" key="7">
    <source>
        <dbReference type="Proteomes" id="UP000831684"/>
    </source>
</evidence>
<keyword evidence="2 5" id="KW-0238">DNA-binding</keyword>
<dbReference type="Proteomes" id="UP000831684">
    <property type="component" value="Chromosome"/>
</dbReference>
<dbReference type="Proteomes" id="UP001224682">
    <property type="component" value="Unassembled WGS sequence"/>
</dbReference>
<dbReference type="InterPro" id="IPR002577">
    <property type="entry name" value="HTH_HxlR"/>
</dbReference>
<organism evidence="6 7">
    <name type="scientific">Ancylobacter polymorphus</name>
    <dbReference type="NCBI Taxonomy" id="223390"/>
    <lineage>
        <taxon>Bacteria</taxon>
        <taxon>Pseudomonadati</taxon>
        <taxon>Pseudomonadota</taxon>
        <taxon>Alphaproteobacteria</taxon>
        <taxon>Hyphomicrobiales</taxon>
        <taxon>Xanthobacteraceae</taxon>
        <taxon>Ancylobacter</taxon>
    </lineage>
</organism>
<dbReference type="PANTHER" id="PTHR33204:SF39">
    <property type="entry name" value="TRANSCRIPTIONAL REGULATORY PROTEIN"/>
    <property type="match status" value="1"/>
</dbReference>
<keyword evidence="3" id="KW-0804">Transcription</keyword>
<feature type="domain" description="HTH hxlR-type" evidence="4">
    <location>
        <begin position="13"/>
        <end position="112"/>
    </location>
</feature>
<dbReference type="InterPro" id="IPR036388">
    <property type="entry name" value="WH-like_DNA-bd_sf"/>
</dbReference>
<dbReference type="AlphaFoldDB" id="A0A9E7D5F1"/>
<reference evidence="5 8" key="2">
    <citation type="submission" date="2023-07" db="EMBL/GenBank/DDBJ databases">
        <title>Genomic Encyclopedia of Type Strains, Phase IV (KMG-IV): sequencing the most valuable type-strain genomes for metagenomic binning, comparative biology and taxonomic classification.</title>
        <authorList>
            <person name="Goeker M."/>
        </authorList>
    </citation>
    <scope>NUCLEOTIDE SEQUENCE [LARGE SCALE GENOMIC DNA]</scope>
    <source>
        <strain evidence="5 8">DSM 2457</strain>
    </source>
</reference>
<proteinExistence type="predicted"/>
<dbReference type="EMBL" id="JAUSUI010000004">
    <property type="protein sequence ID" value="MDQ0303073.1"/>
    <property type="molecule type" value="Genomic_DNA"/>
</dbReference>
<evidence type="ECO:0000256" key="2">
    <source>
        <dbReference type="ARBA" id="ARBA00023125"/>
    </source>
</evidence>
<accession>A0A9E7D5F1</accession>
<name>A0A9E7D5F1_9HYPH</name>
<keyword evidence="8" id="KW-1185">Reference proteome</keyword>
<dbReference type="PANTHER" id="PTHR33204">
    <property type="entry name" value="TRANSCRIPTIONAL REGULATOR, MARR FAMILY"/>
    <property type="match status" value="1"/>
</dbReference>
<evidence type="ECO:0000313" key="5">
    <source>
        <dbReference type="EMBL" id="MDQ0303073.1"/>
    </source>
</evidence>
<keyword evidence="1" id="KW-0805">Transcription regulation</keyword>
<evidence type="ECO:0000259" key="4">
    <source>
        <dbReference type="PROSITE" id="PS51118"/>
    </source>
</evidence>
<dbReference type="Pfam" id="PF01638">
    <property type="entry name" value="HxlR"/>
    <property type="match status" value="1"/>
</dbReference>
<dbReference type="Gene3D" id="1.10.10.10">
    <property type="entry name" value="Winged helix-like DNA-binding domain superfamily/Winged helix DNA-binding domain"/>
    <property type="match status" value="1"/>
</dbReference>
<dbReference type="GO" id="GO:0003677">
    <property type="term" value="F:DNA binding"/>
    <property type="evidence" value="ECO:0007669"/>
    <property type="project" value="UniProtKB-KW"/>
</dbReference>
<evidence type="ECO:0000313" key="8">
    <source>
        <dbReference type="Proteomes" id="UP001224682"/>
    </source>
</evidence>
<dbReference type="InterPro" id="IPR036390">
    <property type="entry name" value="WH_DNA-bd_sf"/>
</dbReference>
<dbReference type="EMBL" id="CP083239">
    <property type="protein sequence ID" value="UOK69546.1"/>
    <property type="molecule type" value="Genomic_DNA"/>
</dbReference>
<sequence>MTEEHPPFHTEGCLAVSRVLARVGDKWSVLIVMLLAGGPRRFNEMKRMVNGISQRMLTLTLRGLERDGLVSRTVYPTIPPRVDYELTPLGHSLRGPVMALGQWVEANLDEIAQAQAAFDRRTAPDPDERPLQRAAGL</sequence>
<evidence type="ECO:0000256" key="3">
    <source>
        <dbReference type="ARBA" id="ARBA00023163"/>
    </source>
</evidence>
<dbReference type="KEGG" id="apol:K9D25_12345"/>
<evidence type="ECO:0000313" key="6">
    <source>
        <dbReference type="EMBL" id="UOK69546.1"/>
    </source>
</evidence>
<evidence type="ECO:0000256" key="1">
    <source>
        <dbReference type="ARBA" id="ARBA00023015"/>
    </source>
</evidence>